<name>A0A2W4BIJ4_9ENTE</name>
<dbReference type="PRINTS" id="PR00412">
    <property type="entry name" value="EPOXHYDRLASE"/>
</dbReference>
<dbReference type="PRINTS" id="PR00111">
    <property type="entry name" value="ABHYDROLASE"/>
</dbReference>
<evidence type="ECO:0000256" key="3">
    <source>
        <dbReference type="HAMAP-Rule" id="MF_01660"/>
    </source>
</evidence>
<dbReference type="InterPro" id="IPR000073">
    <property type="entry name" value="AB_hydrolase_1"/>
</dbReference>
<comment type="catalytic activity">
    <reaction evidence="3">
        <text>5-enolpyruvoyl-6-hydroxy-2-succinyl-cyclohex-3-ene-1-carboxylate = (1R,6R)-6-hydroxy-2-succinyl-cyclohexa-2,4-diene-1-carboxylate + pyruvate</text>
        <dbReference type="Rhea" id="RHEA:25597"/>
        <dbReference type="ChEBI" id="CHEBI:15361"/>
        <dbReference type="ChEBI" id="CHEBI:58689"/>
        <dbReference type="ChEBI" id="CHEBI:58818"/>
        <dbReference type="EC" id="4.2.99.20"/>
    </reaction>
</comment>
<protein>
    <recommendedName>
        <fullName evidence="3">Putative 2-succinyl-6-hydroxy-2,4-cyclohexadiene-1-carboxylate synthase</fullName>
        <shortName evidence="3">SHCHC synthase</shortName>
        <ecNumber evidence="3">4.2.99.20</ecNumber>
    </recommendedName>
</protein>
<dbReference type="PANTHER" id="PTHR42916">
    <property type="entry name" value="2-SUCCINYL-5-ENOLPYRUVYL-6-HYDROXY-3-CYCLOHEXENE-1-CARBOXYLATE SYNTHASE"/>
    <property type="match status" value="1"/>
</dbReference>
<dbReference type="PANTHER" id="PTHR42916:SF1">
    <property type="entry name" value="PROTEIN PHYLLO, CHLOROPLASTIC"/>
    <property type="match status" value="1"/>
</dbReference>
<dbReference type="NCBIfam" id="TIGR03695">
    <property type="entry name" value="menH_SHCHC"/>
    <property type="match status" value="1"/>
</dbReference>
<dbReference type="Gene3D" id="3.40.50.1820">
    <property type="entry name" value="alpha/beta hydrolase"/>
    <property type="match status" value="1"/>
</dbReference>
<dbReference type="Proteomes" id="UP000249828">
    <property type="component" value="Unassembled WGS sequence"/>
</dbReference>
<dbReference type="HAMAP" id="MF_01660">
    <property type="entry name" value="MenH"/>
    <property type="match status" value="1"/>
</dbReference>
<keyword evidence="2 3" id="KW-0456">Lyase</keyword>
<reference evidence="5 6" key="1">
    <citation type="submission" date="2017-11" db="EMBL/GenBank/DDBJ databases">
        <title>Draft genome sequence of Enterococcus plantarum TRW2 strain isolated from lettuce.</title>
        <authorList>
            <person name="Kim E.B."/>
            <person name="Marco M.L."/>
            <person name="Williams T.R."/>
            <person name="You I.H."/>
        </authorList>
    </citation>
    <scope>NUCLEOTIDE SEQUENCE [LARGE SCALE GENOMIC DNA]</scope>
    <source>
        <strain evidence="5 6">TRW2</strain>
    </source>
</reference>
<keyword evidence="6" id="KW-1185">Reference proteome</keyword>
<dbReference type="UniPathway" id="UPA00079"/>
<dbReference type="Pfam" id="PF00561">
    <property type="entry name" value="Abhydrolase_1"/>
    <property type="match status" value="1"/>
</dbReference>
<comment type="pathway">
    <text evidence="3">Quinol/quinone metabolism; 1,4-dihydroxy-2-naphthoate biosynthesis; 1,4-dihydroxy-2-naphthoate from chorismate: step 3/7.</text>
</comment>
<evidence type="ECO:0000313" key="5">
    <source>
        <dbReference type="EMBL" id="PZL72109.1"/>
    </source>
</evidence>
<gene>
    <name evidence="3 5" type="primary">menH</name>
    <name evidence="5" type="ORF">CI088_10880</name>
</gene>
<dbReference type="EC" id="4.2.99.20" evidence="3"/>
<evidence type="ECO:0000256" key="1">
    <source>
        <dbReference type="ARBA" id="ARBA00022428"/>
    </source>
</evidence>
<dbReference type="AlphaFoldDB" id="A0A2W4BIJ4"/>
<dbReference type="EMBL" id="PIEU01000088">
    <property type="protein sequence ID" value="PZL72109.1"/>
    <property type="molecule type" value="Genomic_DNA"/>
</dbReference>
<dbReference type="InterPro" id="IPR029058">
    <property type="entry name" value="AB_hydrolase_fold"/>
</dbReference>
<dbReference type="STRING" id="1077675.BCR22_10415"/>
<dbReference type="GO" id="GO:0070205">
    <property type="term" value="F:2-succinyl-6-hydroxy-2,4-cyclohexadiene-1-carboxylate synthase activity"/>
    <property type="evidence" value="ECO:0007669"/>
    <property type="project" value="UniProtKB-UniRule"/>
</dbReference>
<comment type="subunit">
    <text evidence="3">Monomer.</text>
</comment>
<comment type="function">
    <text evidence="3">Catalyzes a proton abstraction reaction that results in 2,5-elimination of pyruvate from 2-succinyl-5-enolpyruvyl-6-hydroxy-3-cyclohexene-1-carboxylate (SEPHCHC) and the formation of 2-succinyl-6-hydroxy-2,4-cyclohexadiene-1-carboxylate (SHCHC).</text>
</comment>
<dbReference type="UniPathway" id="UPA01057">
    <property type="reaction ID" value="UER00900"/>
</dbReference>
<evidence type="ECO:0000259" key="4">
    <source>
        <dbReference type="Pfam" id="PF00561"/>
    </source>
</evidence>
<feature type="domain" description="AB hydrolase-1" evidence="4">
    <location>
        <begin position="23"/>
        <end position="258"/>
    </location>
</feature>
<keyword evidence="1 3" id="KW-0474">Menaquinone biosynthesis</keyword>
<organism evidence="5 6">
    <name type="scientific">Enterococcus plantarum</name>
    <dbReference type="NCBI Taxonomy" id="1077675"/>
    <lineage>
        <taxon>Bacteria</taxon>
        <taxon>Bacillati</taxon>
        <taxon>Bacillota</taxon>
        <taxon>Bacilli</taxon>
        <taxon>Lactobacillales</taxon>
        <taxon>Enterococcaceae</taxon>
        <taxon>Enterococcus</taxon>
    </lineage>
</organism>
<dbReference type="GO" id="GO:0009234">
    <property type="term" value="P:menaquinone biosynthetic process"/>
    <property type="evidence" value="ECO:0007669"/>
    <property type="project" value="UniProtKB-UniRule"/>
</dbReference>
<proteinExistence type="inferred from homology"/>
<comment type="caution">
    <text evidence="5">The sequence shown here is derived from an EMBL/GenBank/DDBJ whole genome shotgun (WGS) entry which is preliminary data.</text>
</comment>
<dbReference type="InterPro" id="IPR000639">
    <property type="entry name" value="Epox_hydrolase-like"/>
</dbReference>
<accession>A0A2W4BIJ4</accession>
<comment type="pathway">
    <text evidence="3">Quinol/quinone metabolism; menaquinone biosynthesis.</text>
</comment>
<evidence type="ECO:0000256" key="2">
    <source>
        <dbReference type="ARBA" id="ARBA00023239"/>
    </source>
</evidence>
<sequence length="282" mass="32336">MKTAINGVNYYYQWLTDYEANRPTLVCLHGFTGMSQTFVPVFQRDRDRNILAIDLIGHGQTDSYVHPYRYQMECLCQDIALLTEQLGISKFSLLGYSMGARVALGFTCLFPQKIQKLLLESGSPGLKSKTERMTRKCSDEHLAGFIMSHSIEAFVDKWEKLSLFDSQKQLSCKIQATLRKERLSQQAFGLACSLWFMGTGVQPDFWQELDKIEIPTLLIVGELDHKFQRIAQNMQEKQQNMSIKIVKNAGHCVHLEKPEIVEEVVYSFLISYTDQLMGNNKI</sequence>
<dbReference type="InterPro" id="IPR022485">
    <property type="entry name" value="SHCHC_synthase_MenH"/>
</dbReference>
<evidence type="ECO:0000313" key="6">
    <source>
        <dbReference type="Proteomes" id="UP000249828"/>
    </source>
</evidence>
<comment type="similarity">
    <text evidence="3">Belongs to the AB hydrolase superfamily. MenH family.</text>
</comment>
<dbReference type="RefSeq" id="WP_111248203.1">
    <property type="nucleotide sequence ID" value="NZ_PIEU01000088.1"/>
</dbReference>
<dbReference type="SUPFAM" id="SSF53474">
    <property type="entry name" value="alpha/beta-Hydrolases"/>
    <property type="match status" value="1"/>
</dbReference>